<keyword evidence="5" id="KW-0812">Transmembrane</keyword>
<keyword evidence="8" id="KW-0472">Membrane</keyword>
<keyword evidence="12" id="KW-1185">Reference proteome</keyword>
<dbReference type="EMBL" id="JAGKQM010000015">
    <property type="protein sequence ID" value="KAH0878819.1"/>
    <property type="molecule type" value="Genomic_DNA"/>
</dbReference>
<name>A0ABQ7ZF33_BRANA</name>
<evidence type="ECO:0000256" key="10">
    <source>
        <dbReference type="ARBA" id="ARBA00037847"/>
    </source>
</evidence>
<dbReference type="Proteomes" id="UP000824890">
    <property type="component" value="Unassembled WGS sequence"/>
</dbReference>
<evidence type="ECO:0000256" key="9">
    <source>
        <dbReference type="ARBA" id="ARBA00023180"/>
    </source>
</evidence>
<dbReference type="PANTHER" id="PTHR44067:SF5">
    <property type="entry name" value="EXPRESSED PROTEIN"/>
    <property type="match status" value="1"/>
</dbReference>
<dbReference type="PANTHER" id="PTHR44067">
    <property type="entry name" value="S-ADENOSYL-L-METHIONINE-DEPENDENT METHYLTRANSFERASE SUPERFAMILY PROTEIN-RELATED"/>
    <property type="match status" value="1"/>
</dbReference>
<evidence type="ECO:0000256" key="7">
    <source>
        <dbReference type="ARBA" id="ARBA00022989"/>
    </source>
</evidence>
<protein>
    <recommendedName>
        <fullName evidence="13">S-adenosyl-L-methionine-dependent methyltransferase</fullName>
    </recommendedName>
</protein>
<proteinExistence type="inferred from homology"/>
<dbReference type="InterPro" id="IPR004159">
    <property type="entry name" value="Put_SAM_MeTrfase"/>
</dbReference>
<evidence type="ECO:0008006" key="13">
    <source>
        <dbReference type="Google" id="ProtNLM"/>
    </source>
</evidence>
<evidence type="ECO:0000256" key="1">
    <source>
        <dbReference type="ARBA" id="ARBA00004606"/>
    </source>
</evidence>
<evidence type="ECO:0000313" key="12">
    <source>
        <dbReference type="Proteomes" id="UP000824890"/>
    </source>
</evidence>
<evidence type="ECO:0000256" key="2">
    <source>
        <dbReference type="ARBA" id="ARBA00008361"/>
    </source>
</evidence>
<comment type="similarity">
    <text evidence="2">Belongs to the methyltransferase superfamily.</text>
</comment>
<evidence type="ECO:0000256" key="5">
    <source>
        <dbReference type="ARBA" id="ARBA00022692"/>
    </source>
</evidence>
<gene>
    <name evidence="11" type="ORF">HID58_066213</name>
</gene>
<keyword evidence="7" id="KW-1133">Transmembrane helix</keyword>
<dbReference type="SUPFAM" id="SSF53335">
    <property type="entry name" value="S-adenosyl-L-methionine-dependent methyltransferases"/>
    <property type="match status" value="1"/>
</dbReference>
<evidence type="ECO:0000256" key="8">
    <source>
        <dbReference type="ARBA" id="ARBA00023136"/>
    </source>
</evidence>
<keyword evidence="4" id="KW-0808">Transferase</keyword>
<dbReference type="Pfam" id="PF03141">
    <property type="entry name" value="Methyltransf_29"/>
    <property type="match status" value="1"/>
</dbReference>
<comment type="subcellular location">
    <subcellularLocation>
        <location evidence="10">Endomembrane system</location>
        <topology evidence="10">Single-pass membrane protein</topology>
    </subcellularLocation>
    <subcellularLocation>
        <location evidence="1">Membrane</location>
        <topology evidence="1">Single-pass type II membrane protein</topology>
    </subcellularLocation>
</comment>
<evidence type="ECO:0000256" key="3">
    <source>
        <dbReference type="ARBA" id="ARBA00022603"/>
    </source>
</evidence>
<dbReference type="InterPro" id="IPR053223">
    <property type="entry name" value="Prob_Methyltransferase"/>
</dbReference>
<keyword evidence="3" id="KW-0489">Methyltransferase</keyword>
<evidence type="ECO:0000256" key="4">
    <source>
        <dbReference type="ARBA" id="ARBA00022679"/>
    </source>
</evidence>
<evidence type="ECO:0000313" key="11">
    <source>
        <dbReference type="EMBL" id="KAH0878819.1"/>
    </source>
</evidence>
<evidence type="ECO:0000256" key="6">
    <source>
        <dbReference type="ARBA" id="ARBA00022968"/>
    </source>
</evidence>
<reference evidence="11 12" key="1">
    <citation type="submission" date="2021-05" db="EMBL/GenBank/DDBJ databases">
        <title>Genome Assembly of Synthetic Allotetraploid Brassica napus Reveals Homoeologous Exchanges between Subgenomes.</title>
        <authorList>
            <person name="Davis J.T."/>
        </authorList>
    </citation>
    <scope>NUCLEOTIDE SEQUENCE [LARGE SCALE GENOMIC DNA]</scope>
    <source>
        <strain evidence="12">cv. Da-Ae</strain>
        <tissue evidence="11">Seedling</tissue>
    </source>
</reference>
<dbReference type="InterPro" id="IPR029063">
    <property type="entry name" value="SAM-dependent_MTases_sf"/>
</dbReference>
<accession>A0ABQ7ZF33</accession>
<sequence>MAGFTMSLNLLLLVAMVATNILSLYHLSSTTSFFQSTLKSSPSTVPTVPDHLLRQLHTIRSAINHLTTHHQPDKSTSTASATFDCLTTKFPGLGFDLSLDKSKSQFSSYKSELDLPISQLLQIAKTANSVLRLGIDVGGGTGSFAAAMKARNVTVLTTTMNFNAPYSEAVALRGLVPLHVPLQQRLPVFDGVVDLVRCGRAVNRWIPVTVMEFFLFDLDRVLIGGGYLWLDRFFSKKVDLENVYAPMIGKLGYKKVKWVVANKVDSKHGEVFLTALLQKPVAR</sequence>
<keyword evidence="9" id="KW-0325">Glycoprotein</keyword>
<keyword evidence="6" id="KW-0735">Signal-anchor</keyword>
<comment type="caution">
    <text evidence="11">The sequence shown here is derived from an EMBL/GenBank/DDBJ whole genome shotgun (WGS) entry which is preliminary data.</text>
</comment>
<organism evidence="11 12">
    <name type="scientific">Brassica napus</name>
    <name type="common">Rape</name>
    <dbReference type="NCBI Taxonomy" id="3708"/>
    <lineage>
        <taxon>Eukaryota</taxon>
        <taxon>Viridiplantae</taxon>
        <taxon>Streptophyta</taxon>
        <taxon>Embryophyta</taxon>
        <taxon>Tracheophyta</taxon>
        <taxon>Spermatophyta</taxon>
        <taxon>Magnoliopsida</taxon>
        <taxon>eudicotyledons</taxon>
        <taxon>Gunneridae</taxon>
        <taxon>Pentapetalae</taxon>
        <taxon>rosids</taxon>
        <taxon>malvids</taxon>
        <taxon>Brassicales</taxon>
        <taxon>Brassicaceae</taxon>
        <taxon>Brassiceae</taxon>
        <taxon>Brassica</taxon>
    </lineage>
</organism>